<gene>
    <name evidence="3" type="ORF">SANT12839_073790</name>
</gene>
<dbReference type="Pfam" id="PF03771">
    <property type="entry name" value="SPDY"/>
    <property type="match status" value="2"/>
</dbReference>
<keyword evidence="4" id="KW-1185">Reference proteome</keyword>
<feature type="region of interest" description="Disordered" evidence="1">
    <location>
        <begin position="47"/>
        <end position="66"/>
    </location>
</feature>
<comment type="caution">
    <text evidence="3">The sequence shown here is derived from an EMBL/GenBank/DDBJ whole genome shotgun (WGS) entry which is preliminary data.</text>
</comment>
<organism evidence="3 4">
    <name type="scientific">Streptomyces antimycoticus</name>
    <dbReference type="NCBI Taxonomy" id="68175"/>
    <lineage>
        <taxon>Bacteria</taxon>
        <taxon>Bacillati</taxon>
        <taxon>Actinomycetota</taxon>
        <taxon>Actinomycetes</taxon>
        <taxon>Kitasatosporales</taxon>
        <taxon>Streptomycetaceae</taxon>
        <taxon>Streptomyces</taxon>
        <taxon>Streptomyces violaceusniger group</taxon>
    </lineage>
</organism>
<protein>
    <recommendedName>
        <fullName evidence="2">DUF317 domain-containing protein</fullName>
    </recommendedName>
</protein>
<dbReference type="Proteomes" id="UP000299290">
    <property type="component" value="Unassembled WGS sequence"/>
</dbReference>
<name>A0A4D4KJG2_9ACTN</name>
<dbReference type="AlphaFoldDB" id="A0A4D4KJG2"/>
<proteinExistence type="predicted"/>
<reference evidence="3 4" key="1">
    <citation type="journal article" date="2020" name="Int. J. Syst. Evol. Microbiol.">
        <title>Reclassification of Streptomyces castelarensis and Streptomyces sporoclivatus as later heterotypic synonyms of Streptomyces antimycoticus.</title>
        <authorList>
            <person name="Komaki H."/>
            <person name="Tamura T."/>
        </authorList>
    </citation>
    <scope>NUCLEOTIDE SEQUENCE [LARGE SCALE GENOMIC DNA]</scope>
    <source>
        <strain evidence="3 4">NBRC 12839</strain>
    </source>
</reference>
<feature type="domain" description="DUF317" evidence="2">
    <location>
        <begin position="53"/>
        <end position="115"/>
    </location>
</feature>
<evidence type="ECO:0000259" key="2">
    <source>
        <dbReference type="Pfam" id="PF03771"/>
    </source>
</evidence>
<feature type="domain" description="DUF317" evidence="2">
    <location>
        <begin position="173"/>
        <end position="220"/>
    </location>
</feature>
<evidence type="ECO:0000256" key="1">
    <source>
        <dbReference type="SAM" id="MobiDB-lite"/>
    </source>
</evidence>
<evidence type="ECO:0000313" key="3">
    <source>
        <dbReference type="EMBL" id="GDY46497.1"/>
    </source>
</evidence>
<evidence type="ECO:0000313" key="4">
    <source>
        <dbReference type="Proteomes" id="UP000299290"/>
    </source>
</evidence>
<dbReference type="EMBL" id="BJHV01000001">
    <property type="protein sequence ID" value="GDY46497.1"/>
    <property type="molecule type" value="Genomic_DNA"/>
</dbReference>
<dbReference type="RefSeq" id="WP_137968027.1">
    <property type="nucleotide sequence ID" value="NZ_BJHV01000001.1"/>
</dbReference>
<accession>A0A4D4KJG2</accession>
<sequence>MQNRNRPSTPRYLISPRYLAGPDPAAVTTADDVLLAAGWKATRQPCHTDYRDPSGQRHARHLHSRAEHPGKPLMAWEFTASPCPTARVTWTAWFSHDTPPEITAAFAAAVADDTPGPTPEDGPRYLLLSQSPHKATEALATAGWIRDIGRQDDSWYAPNEQAVVITATVPTTTGKSGANWLCAARRAADAMVLWVAVASPATPTHLMAALCRALTDPAPVPRHSLPGPEVGALTVTPYP</sequence>
<dbReference type="InterPro" id="IPR005523">
    <property type="entry name" value="DUF317_SPDY"/>
</dbReference>